<gene>
    <name evidence="5" type="ORF">Bca52824_019518</name>
</gene>
<dbReference type="Gene3D" id="1.10.246.20">
    <property type="entry name" value="Coactivator CBP, KIX domain"/>
    <property type="match status" value="1"/>
</dbReference>
<evidence type="ECO:0000256" key="2">
    <source>
        <dbReference type="ARBA" id="ARBA00023242"/>
    </source>
</evidence>
<dbReference type="GO" id="GO:0031490">
    <property type="term" value="F:chromatin DNA binding"/>
    <property type="evidence" value="ECO:0007669"/>
    <property type="project" value="InterPro"/>
</dbReference>
<sequence length="1145" mass="129068">MEEYDDIDSMEGSCNEQGGDSLANDWRTQHEPHLRRKVIFAIVQKLKKSFHQHSENDIKNLTFRFEDKIYGMATDKDDYLRRLSRKVRALNQGQSLSTSLPCTQTPPQNNIQSNLNSPESSSGLPTQVPITTVSAAQNENIQMSEGVHSNLLPGPQREIQQLLPQSQQQQLSSNTMFQHQMDQQLQYIHADCTGKTLNTSDGDWREETYQKIKALKEKYVLVLSTLLQSFSDKLREIDSLSQQNMPHDEPVEWVKRGQETLEQVLVFLNVCKSSVSEFHRDRFSLYERKVLKFNEYHQTMTQRSKQRQQQVYQQPQTNQQQQLQIPENEWKDVRIRQRVNSKAEFEFQQHLSSSQHHLPKPLASPARVSNLSPSASSPQMQNFPSPHQLVEQQTLPAPLNKTAAQEHPLVTLPSEPVSERPIDRLIKAIQSSSPESLAQSVSEMRSVISMTDRFAGSVHPIGGSRDGLDEDLSERTRLRLQQGDTNPTKRFKRSLTAIPLDSTASSSSKLNKIEPSYALLQEIMETNRRLVETVVSICNEDVCPSEVTLGLTVVVVTCSYVPVALSATFKALYNSEHISQIQPLRLLVPENYPCSPIVLDKTLFDGASVHKLEDLSARARSRFGLSVGEHSETMSLKGIAQVWDECARATMLEYAEGHGGGTFSSKYGRWEMERLKICFHQLSENDIKNTAIKFEDKIYGIATDKDDYLWKISRKVLGIHRKFIIVSSDNGANTTPDPDDLAYQALNQGQSLPTSLPYTQTPTNQQCLPQINIQSNLNSPESSSGLPTQVPITTVSAAHNQMSEEGVHSNLLPGPQREIQQLSSKTMFRHQMDQQLQYIHADYTEKTSFTPSPKPISVESPLSNANQIQTESQEHPLFTLPPEPLLERPIDRLIKAVQSSSPESLAQSVREMSRVISLTDRFSGSVHTIRGSRARLGEDLSERTRFRLQQGDTHPTKRFKRSLTAIPLDSTEVSGSEVNKIEPSYALLQEIIEINGRLVETVVSICNEDVCCPIEVTSGTTVVACSYVPVALSATFKALYNSGHITQIQPLRLLVPENYPSSPIILEEVFFDTTASVHKYEDLSARARWRFGLSMKEYSEAMTLKEIAKVWDECARATMAEYAERHGGGTFSSRYGRWESVLRAS</sequence>
<dbReference type="PANTHER" id="PTHR33137">
    <property type="entry name" value="MEDIATOR OF RNA POLYMERASE II TRANSCRIPTION SUBUNIT 15A-RELATED"/>
    <property type="match status" value="1"/>
</dbReference>
<evidence type="ECO:0000313" key="6">
    <source>
        <dbReference type="Proteomes" id="UP000886595"/>
    </source>
</evidence>
<keyword evidence="2" id="KW-0539">Nucleus</keyword>
<dbReference type="OrthoDB" id="1896842at2759"/>
<proteinExistence type="predicted"/>
<dbReference type="EMBL" id="JAAMPC010000004">
    <property type="protein sequence ID" value="KAG2316396.1"/>
    <property type="molecule type" value="Genomic_DNA"/>
</dbReference>
<dbReference type="AlphaFoldDB" id="A0A8X7VRP7"/>
<dbReference type="Pfam" id="PF16987">
    <property type="entry name" value="KIX_2"/>
    <property type="match status" value="2"/>
</dbReference>
<evidence type="ECO:0000259" key="4">
    <source>
        <dbReference type="Pfam" id="PF16987"/>
    </source>
</evidence>
<feature type="region of interest" description="Disordered" evidence="3">
    <location>
        <begin position="302"/>
        <end position="325"/>
    </location>
</feature>
<dbReference type="GO" id="GO:0003713">
    <property type="term" value="F:transcription coactivator activity"/>
    <property type="evidence" value="ECO:0007669"/>
    <property type="project" value="InterPro"/>
</dbReference>
<feature type="domain" description="Mediator complex subunit 15 KIX" evidence="4">
    <location>
        <begin position="24"/>
        <end position="93"/>
    </location>
</feature>
<dbReference type="GO" id="GO:0005634">
    <property type="term" value="C:nucleus"/>
    <property type="evidence" value="ECO:0007669"/>
    <property type="project" value="UniProtKB-SubCell"/>
</dbReference>
<dbReference type="InterPro" id="IPR036546">
    <property type="entry name" value="MED15_KIX"/>
</dbReference>
<dbReference type="InterPro" id="IPR036529">
    <property type="entry name" value="KIX_dom_sf"/>
</dbReference>
<evidence type="ECO:0000256" key="1">
    <source>
        <dbReference type="ARBA" id="ARBA00004123"/>
    </source>
</evidence>
<comment type="subcellular location">
    <subcellularLocation>
        <location evidence="1">Nucleus</location>
    </subcellularLocation>
</comment>
<evidence type="ECO:0000256" key="3">
    <source>
        <dbReference type="SAM" id="MobiDB-lite"/>
    </source>
</evidence>
<dbReference type="Proteomes" id="UP000886595">
    <property type="component" value="Unassembled WGS sequence"/>
</dbReference>
<feature type="compositionally biased region" description="Low complexity" evidence="3">
    <location>
        <begin position="302"/>
        <end position="324"/>
    </location>
</feature>
<feature type="domain" description="Mediator complex subunit 15 KIX" evidence="4">
    <location>
        <begin position="680"/>
        <end position="722"/>
    </location>
</feature>
<accession>A0A8X7VRP7</accession>
<keyword evidence="6" id="KW-1185">Reference proteome</keyword>
<name>A0A8X7VRP7_BRACI</name>
<feature type="compositionally biased region" description="Polar residues" evidence="3">
    <location>
        <begin position="367"/>
        <end position="385"/>
    </location>
</feature>
<dbReference type="PANTHER" id="PTHR33137:SF32">
    <property type="entry name" value="MEDIATOR COMPLEX SUBUNIT 15 KIX DOMAIN-CONTAINING PROTEIN"/>
    <property type="match status" value="1"/>
</dbReference>
<reference evidence="5 6" key="1">
    <citation type="submission" date="2020-02" db="EMBL/GenBank/DDBJ databases">
        <authorList>
            <person name="Ma Q."/>
            <person name="Huang Y."/>
            <person name="Song X."/>
            <person name="Pei D."/>
        </authorList>
    </citation>
    <scope>NUCLEOTIDE SEQUENCE [LARGE SCALE GENOMIC DNA]</scope>
    <source>
        <strain evidence="5">Sxm20200214</strain>
        <tissue evidence="5">Leaf</tissue>
    </source>
</reference>
<protein>
    <recommendedName>
        <fullName evidence="4">Mediator complex subunit 15 KIX domain-containing protein</fullName>
    </recommendedName>
</protein>
<comment type="caution">
    <text evidence="5">The sequence shown here is derived from an EMBL/GenBank/DDBJ whole genome shotgun (WGS) entry which is preliminary data.</text>
</comment>
<dbReference type="InterPro" id="IPR044661">
    <property type="entry name" value="MED15a/b/c-like"/>
</dbReference>
<feature type="region of interest" description="Disordered" evidence="3">
    <location>
        <begin position="346"/>
        <end position="385"/>
    </location>
</feature>
<feature type="region of interest" description="Disordered" evidence="3">
    <location>
        <begin position="1"/>
        <end position="25"/>
    </location>
</feature>
<feature type="region of interest" description="Disordered" evidence="3">
    <location>
        <begin position="94"/>
        <end position="125"/>
    </location>
</feature>
<organism evidence="5 6">
    <name type="scientific">Brassica carinata</name>
    <name type="common">Ethiopian mustard</name>
    <name type="synonym">Abyssinian cabbage</name>
    <dbReference type="NCBI Taxonomy" id="52824"/>
    <lineage>
        <taxon>Eukaryota</taxon>
        <taxon>Viridiplantae</taxon>
        <taxon>Streptophyta</taxon>
        <taxon>Embryophyta</taxon>
        <taxon>Tracheophyta</taxon>
        <taxon>Spermatophyta</taxon>
        <taxon>Magnoliopsida</taxon>
        <taxon>eudicotyledons</taxon>
        <taxon>Gunneridae</taxon>
        <taxon>Pentapetalae</taxon>
        <taxon>rosids</taxon>
        <taxon>malvids</taxon>
        <taxon>Brassicales</taxon>
        <taxon>Brassicaceae</taxon>
        <taxon>Brassiceae</taxon>
        <taxon>Brassica</taxon>
    </lineage>
</organism>
<evidence type="ECO:0000313" key="5">
    <source>
        <dbReference type="EMBL" id="KAG2316396.1"/>
    </source>
</evidence>